<evidence type="ECO:0000313" key="3">
    <source>
        <dbReference type="Proteomes" id="UP000281975"/>
    </source>
</evidence>
<protein>
    <submittedName>
        <fullName evidence="2">Uncharacterized protein YozE (UPF0346 family)</fullName>
    </submittedName>
</protein>
<dbReference type="Gene3D" id="1.10.150.260">
    <property type="entry name" value="YozE SAM-like"/>
    <property type="match status" value="1"/>
</dbReference>
<dbReference type="AlphaFoldDB" id="A0A420WSI4"/>
<accession>A0A420WSI4</accession>
<dbReference type="SUPFAM" id="SSF140652">
    <property type="entry name" value="YozE-like"/>
    <property type="match status" value="1"/>
</dbReference>
<organism evidence="2 3">
    <name type="scientific">Kushneria sinocarnis</name>
    <dbReference type="NCBI Taxonomy" id="595502"/>
    <lineage>
        <taxon>Bacteria</taxon>
        <taxon>Pseudomonadati</taxon>
        <taxon>Pseudomonadota</taxon>
        <taxon>Gammaproteobacteria</taxon>
        <taxon>Oceanospirillales</taxon>
        <taxon>Halomonadaceae</taxon>
        <taxon>Kushneria</taxon>
    </lineage>
</organism>
<keyword evidence="3" id="KW-1185">Reference proteome</keyword>
<dbReference type="EMBL" id="RBIN01000012">
    <property type="protein sequence ID" value="RKQ95726.1"/>
    <property type="molecule type" value="Genomic_DNA"/>
</dbReference>
<dbReference type="Proteomes" id="UP000281975">
    <property type="component" value="Unassembled WGS sequence"/>
</dbReference>
<proteinExistence type="predicted"/>
<comment type="caution">
    <text evidence="2">The sequence shown here is derived from an EMBL/GenBank/DDBJ whole genome shotgun (WGS) entry which is preliminary data.</text>
</comment>
<dbReference type="RefSeq" id="WP_121174113.1">
    <property type="nucleotide sequence ID" value="NZ_RBIN01000012.1"/>
</dbReference>
<name>A0A420WSI4_9GAMM</name>
<dbReference type="Pfam" id="PF06855">
    <property type="entry name" value="YozE_SAM_like"/>
    <property type="match status" value="1"/>
</dbReference>
<evidence type="ECO:0000313" key="2">
    <source>
        <dbReference type="EMBL" id="RKQ95726.1"/>
    </source>
</evidence>
<feature type="domain" description="YozE SAM-like" evidence="1">
    <location>
        <begin position="2"/>
        <end position="65"/>
    </location>
</feature>
<reference evidence="2 3" key="1">
    <citation type="submission" date="2018-10" db="EMBL/GenBank/DDBJ databases">
        <title>Genomic Encyclopedia of Type Strains, Phase IV (KMG-IV): sequencing the most valuable type-strain genomes for metagenomic binning, comparative biology and taxonomic classification.</title>
        <authorList>
            <person name="Goeker M."/>
        </authorList>
    </citation>
    <scope>NUCLEOTIDE SEQUENCE [LARGE SCALE GENOMIC DNA]</scope>
    <source>
        <strain evidence="2 3">DSM 23229</strain>
    </source>
</reference>
<dbReference type="OrthoDB" id="9971484at2"/>
<dbReference type="InterPro" id="IPR036806">
    <property type="entry name" value="YozE_SAM-like_sf"/>
</dbReference>
<evidence type="ECO:0000259" key="1">
    <source>
        <dbReference type="Pfam" id="PF06855"/>
    </source>
</evidence>
<sequence>MTFYDFIISQAGRGDDVGDLGEEIAGDPDFPRALNDPILLGGYLMEHVYTAEQLAAATAAWQEYQLTTATSLTSNDAIEAAPCPEPPRVR</sequence>
<gene>
    <name evidence="2" type="ORF">C7446_3241</name>
</gene>
<dbReference type="InterPro" id="IPR023089">
    <property type="entry name" value="YozE_SAM-like"/>
</dbReference>